<evidence type="ECO:0000313" key="5">
    <source>
        <dbReference type="EMBL" id="MRG91018.1"/>
    </source>
</evidence>
<evidence type="ECO:0000256" key="2">
    <source>
        <dbReference type="PROSITE-ProRule" id="PRU00335"/>
    </source>
</evidence>
<proteinExistence type="predicted"/>
<dbReference type="SUPFAM" id="SSF46689">
    <property type="entry name" value="Homeodomain-like"/>
    <property type="match status" value="1"/>
</dbReference>
<evidence type="ECO:0000259" key="4">
    <source>
        <dbReference type="PROSITE" id="PS50977"/>
    </source>
</evidence>
<dbReference type="Pfam" id="PF00440">
    <property type="entry name" value="TetR_N"/>
    <property type="match status" value="1"/>
</dbReference>
<dbReference type="GO" id="GO:0003700">
    <property type="term" value="F:DNA-binding transcription factor activity"/>
    <property type="evidence" value="ECO:0007669"/>
    <property type="project" value="TreeGrafter"/>
</dbReference>
<keyword evidence="1 2" id="KW-0238">DNA-binding</keyword>
<dbReference type="PROSITE" id="PS50977">
    <property type="entry name" value="HTH_TETR_2"/>
    <property type="match status" value="1"/>
</dbReference>
<dbReference type="Gene3D" id="1.10.357.10">
    <property type="entry name" value="Tetracycline Repressor, domain 2"/>
    <property type="match status" value="1"/>
</dbReference>
<dbReference type="OrthoDB" id="8535430at2"/>
<dbReference type="PANTHER" id="PTHR30055:SF200">
    <property type="entry name" value="HTH-TYPE TRANSCRIPTIONAL REPRESSOR BDCR"/>
    <property type="match status" value="1"/>
</dbReference>
<dbReference type="RefSeq" id="WP_153817862.1">
    <property type="nucleotide sequence ID" value="NZ_WJIE01000001.1"/>
</dbReference>
<dbReference type="SUPFAM" id="SSF48498">
    <property type="entry name" value="Tetracyclin repressor-like, C-terminal domain"/>
    <property type="match status" value="1"/>
</dbReference>
<comment type="caution">
    <text evidence="5">The sequence shown here is derived from an EMBL/GenBank/DDBJ whole genome shotgun (WGS) entry which is preliminary data.</text>
</comment>
<name>A0A6N7PG71_9BACT</name>
<dbReference type="PANTHER" id="PTHR30055">
    <property type="entry name" value="HTH-TYPE TRANSCRIPTIONAL REGULATOR RUTR"/>
    <property type="match status" value="1"/>
</dbReference>
<dbReference type="Pfam" id="PF17932">
    <property type="entry name" value="TetR_C_24"/>
    <property type="match status" value="1"/>
</dbReference>
<dbReference type="InterPro" id="IPR036271">
    <property type="entry name" value="Tet_transcr_reg_TetR-rel_C_sf"/>
</dbReference>
<dbReference type="InterPro" id="IPR009057">
    <property type="entry name" value="Homeodomain-like_sf"/>
</dbReference>
<sequence>MSALRASRLRAGKATLPPSSVPEGTRRRILEVALQLFANRGFHGTSVRDMAKALNLQPSALYAHFPSKDHVLAELVRVGHEVHASALRAALLDAGADPVDQLCALIRVHTVLHATYPHLAVVVNEEIYSLSAELAAPALAIREEARALVLQVVERGVALGHFSLPDKGATLAALSAMGVRIPYWYEPSEQLPVDALADVHVELSLRLLRGPREGPIAGPAEGA</sequence>
<accession>A0A6N7PG71</accession>
<organism evidence="5 6">
    <name type="scientific">Polyangium spumosum</name>
    <dbReference type="NCBI Taxonomy" id="889282"/>
    <lineage>
        <taxon>Bacteria</taxon>
        <taxon>Pseudomonadati</taxon>
        <taxon>Myxococcota</taxon>
        <taxon>Polyangia</taxon>
        <taxon>Polyangiales</taxon>
        <taxon>Polyangiaceae</taxon>
        <taxon>Polyangium</taxon>
    </lineage>
</organism>
<dbReference type="AlphaFoldDB" id="A0A6N7PG71"/>
<dbReference type="Proteomes" id="UP000440224">
    <property type="component" value="Unassembled WGS sequence"/>
</dbReference>
<dbReference type="EMBL" id="WJIE01000001">
    <property type="protein sequence ID" value="MRG91018.1"/>
    <property type="molecule type" value="Genomic_DNA"/>
</dbReference>
<evidence type="ECO:0000256" key="1">
    <source>
        <dbReference type="ARBA" id="ARBA00023125"/>
    </source>
</evidence>
<feature type="domain" description="HTH tetR-type" evidence="4">
    <location>
        <begin position="23"/>
        <end position="83"/>
    </location>
</feature>
<reference evidence="5 6" key="1">
    <citation type="submission" date="2019-10" db="EMBL/GenBank/DDBJ databases">
        <title>A soil myxobacterium in the family Polyangiaceae.</title>
        <authorList>
            <person name="Li Y."/>
            <person name="Wang J."/>
        </authorList>
    </citation>
    <scope>NUCLEOTIDE SEQUENCE [LARGE SCALE GENOMIC DNA]</scope>
    <source>
        <strain evidence="5 6">DSM 14734</strain>
    </source>
</reference>
<dbReference type="GO" id="GO:0000976">
    <property type="term" value="F:transcription cis-regulatory region binding"/>
    <property type="evidence" value="ECO:0007669"/>
    <property type="project" value="TreeGrafter"/>
</dbReference>
<feature type="DNA-binding region" description="H-T-H motif" evidence="2">
    <location>
        <begin position="46"/>
        <end position="65"/>
    </location>
</feature>
<dbReference type="InterPro" id="IPR041490">
    <property type="entry name" value="KstR2_TetR_C"/>
</dbReference>
<dbReference type="PRINTS" id="PR00455">
    <property type="entry name" value="HTHTETR"/>
</dbReference>
<dbReference type="InterPro" id="IPR001647">
    <property type="entry name" value="HTH_TetR"/>
</dbReference>
<evidence type="ECO:0000313" key="6">
    <source>
        <dbReference type="Proteomes" id="UP000440224"/>
    </source>
</evidence>
<dbReference type="InterPro" id="IPR050109">
    <property type="entry name" value="HTH-type_TetR-like_transc_reg"/>
</dbReference>
<gene>
    <name evidence="5" type="ORF">GF068_03640</name>
</gene>
<keyword evidence="6" id="KW-1185">Reference proteome</keyword>
<evidence type="ECO:0000256" key="3">
    <source>
        <dbReference type="SAM" id="MobiDB-lite"/>
    </source>
</evidence>
<protein>
    <submittedName>
        <fullName evidence="5">TetR family transcriptional regulator</fullName>
    </submittedName>
</protein>
<feature type="region of interest" description="Disordered" evidence="3">
    <location>
        <begin position="1"/>
        <end position="22"/>
    </location>
</feature>